<keyword evidence="6" id="KW-1185">Reference proteome</keyword>
<keyword evidence="1" id="KW-0808">Transferase</keyword>
<dbReference type="Gene3D" id="3.40.50.2300">
    <property type="match status" value="1"/>
</dbReference>
<dbReference type="Proteomes" id="UP001064933">
    <property type="component" value="Chromosome"/>
</dbReference>
<dbReference type="InterPro" id="IPR003018">
    <property type="entry name" value="GAF"/>
</dbReference>
<dbReference type="PANTHER" id="PTHR43102">
    <property type="entry name" value="SLR1143 PROTEIN"/>
    <property type="match status" value="1"/>
</dbReference>
<dbReference type="InterPro" id="IPR058245">
    <property type="entry name" value="NreC/VraR/RcsB-like_REC"/>
</dbReference>
<feature type="domain" description="Response regulatory" evidence="4">
    <location>
        <begin position="2"/>
        <end position="118"/>
    </location>
</feature>
<dbReference type="EMBL" id="CP104562">
    <property type="protein sequence ID" value="UXH78151.1"/>
    <property type="molecule type" value="Genomic_DNA"/>
</dbReference>
<dbReference type="Pfam" id="PF00072">
    <property type="entry name" value="Response_reg"/>
    <property type="match status" value="1"/>
</dbReference>
<keyword evidence="2" id="KW-0418">Kinase</keyword>
<reference evidence="5" key="1">
    <citation type="submission" date="2022-10" db="EMBL/GenBank/DDBJ databases">
        <title>Characterization and whole genome sequencing of a new Roseateles species, isolated from fresh water.</title>
        <authorList>
            <person name="Guliayeva D.Y."/>
            <person name="Akhremchuk A.E."/>
            <person name="Sikolenko M.A."/>
            <person name="Valentovich L.N."/>
            <person name="Sidarenka A.V."/>
        </authorList>
    </citation>
    <scope>NUCLEOTIDE SEQUENCE</scope>
    <source>
        <strain evidence="5">BIM B-1768</strain>
    </source>
</reference>
<keyword evidence="3" id="KW-0597">Phosphoprotein</keyword>
<evidence type="ECO:0000313" key="6">
    <source>
        <dbReference type="Proteomes" id="UP001064933"/>
    </source>
</evidence>
<organism evidence="5 6">
    <name type="scientific">Roseateles amylovorans</name>
    <dbReference type="NCBI Taxonomy" id="2978473"/>
    <lineage>
        <taxon>Bacteria</taxon>
        <taxon>Pseudomonadati</taxon>
        <taxon>Pseudomonadota</taxon>
        <taxon>Betaproteobacteria</taxon>
        <taxon>Burkholderiales</taxon>
        <taxon>Sphaerotilaceae</taxon>
        <taxon>Roseateles</taxon>
    </lineage>
</organism>
<protein>
    <submittedName>
        <fullName evidence="5">Response regulator</fullName>
    </submittedName>
</protein>
<dbReference type="Pfam" id="PF13185">
    <property type="entry name" value="GAF_2"/>
    <property type="match status" value="1"/>
</dbReference>
<name>A0ABY6AY91_9BURK</name>
<evidence type="ECO:0000256" key="3">
    <source>
        <dbReference type="PROSITE-ProRule" id="PRU00169"/>
    </source>
</evidence>
<evidence type="ECO:0000256" key="2">
    <source>
        <dbReference type="ARBA" id="ARBA00022777"/>
    </source>
</evidence>
<dbReference type="RefSeq" id="WP_261757927.1">
    <property type="nucleotide sequence ID" value="NZ_CP104562.2"/>
</dbReference>
<feature type="modified residue" description="4-aspartylphosphate" evidence="3">
    <location>
        <position position="53"/>
    </location>
</feature>
<dbReference type="SMART" id="SM00448">
    <property type="entry name" value="REC"/>
    <property type="match status" value="1"/>
</dbReference>
<evidence type="ECO:0000256" key="1">
    <source>
        <dbReference type="ARBA" id="ARBA00022679"/>
    </source>
</evidence>
<proteinExistence type="predicted"/>
<dbReference type="InterPro" id="IPR011006">
    <property type="entry name" value="CheY-like_superfamily"/>
</dbReference>
<evidence type="ECO:0000259" key="4">
    <source>
        <dbReference type="PROSITE" id="PS50110"/>
    </source>
</evidence>
<dbReference type="InterPro" id="IPR001789">
    <property type="entry name" value="Sig_transdc_resp-reg_receiver"/>
</dbReference>
<dbReference type="PANTHER" id="PTHR43102:SF2">
    <property type="entry name" value="GAF DOMAIN-CONTAINING PROTEIN"/>
    <property type="match status" value="1"/>
</dbReference>
<gene>
    <name evidence="5" type="ORF">N4261_24895</name>
</gene>
<evidence type="ECO:0000313" key="5">
    <source>
        <dbReference type="EMBL" id="UXH78151.1"/>
    </source>
</evidence>
<dbReference type="SUPFAM" id="SSF55781">
    <property type="entry name" value="GAF domain-like"/>
    <property type="match status" value="1"/>
</dbReference>
<sequence length="291" mass="31616">MNVVIVESSVTIRNQLQALLAREKRIHVVGEAADEASAIRVIAQTQPDVIMMDLALQPGSGLRVLRAVRQLGVGARVVVLSNSYYEEMRRACAAHGISGFFEKSHQTEDALALMRSWLPPVYGDESQRLRALGQLEVSPGQHGAFHELADLACDISGSGMAAISLIDAEQQRFIGTSGLTLSTLPRSRGFCAQVMHQGPVVEVPDTWQDARFADHPLVQGAPYVRFYAAVPLALSSGDVVGTLCVLDRLPRRLRERQREALLTLSRCAINELEATRQPGPVARLMGAAMTA</sequence>
<dbReference type="InterPro" id="IPR029016">
    <property type="entry name" value="GAF-like_dom_sf"/>
</dbReference>
<dbReference type="CDD" id="cd17535">
    <property type="entry name" value="REC_NarL-like"/>
    <property type="match status" value="1"/>
</dbReference>
<accession>A0ABY6AY91</accession>
<dbReference type="SUPFAM" id="SSF52172">
    <property type="entry name" value="CheY-like"/>
    <property type="match status" value="1"/>
</dbReference>
<dbReference type="Gene3D" id="3.30.450.40">
    <property type="match status" value="1"/>
</dbReference>
<dbReference type="PROSITE" id="PS50110">
    <property type="entry name" value="RESPONSE_REGULATORY"/>
    <property type="match status" value="1"/>
</dbReference>